<name>A0A4D6LDU7_VIGUN</name>
<gene>
    <name evidence="2" type="ORF">DEO72_LG3g1213</name>
</gene>
<dbReference type="EMBL" id="CP039347">
    <property type="protein sequence ID" value="QCD86688.1"/>
    <property type="molecule type" value="Genomic_DNA"/>
</dbReference>
<protein>
    <submittedName>
        <fullName evidence="2">Uncharacterized protein</fullName>
    </submittedName>
</protein>
<dbReference type="AlphaFoldDB" id="A0A4D6LDU7"/>
<organism evidence="2 3">
    <name type="scientific">Vigna unguiculata</name>
    <name type="common">Cowpea</name>
    <dbReference type="NCBI Taxonomy" id="3917"/>
    <lineage>
        <taxon>Eukaryota</taxon>
        <taxon>Viridiplantae</taxon>
        <taxon>Streptophyta</taxon>
        <taxon>Embryophyta</taxon>
        <taxon>Tracheophyta</taxon>
        <taxon>Spermatophyta</taxon>
        <taxon>Magnoliopsida</taxon>
        <taxon>eudicotyledons</taxon>
        <taxon>Gunneridae</taxon>
        <taxon>Pentapetalae</taxon>
        <taxon>rosids</taxon>
        <taxon>fabids</taxon>
        <taxon>Fabales</taxon>
        <taxon>Fabaceae</taxon>
        <taxon>Papilionoideae</taxon>
        <taxon>50 kb inversion clade</taxon>
        <taxon>NPAAA clade</taxon>
        <taxon>indigoferoid/millettioid clade</taxon>
        <taxon>Phaseoleae</taxon>
        <taxon>Vigna</taxon>
    </lineage>
</organism>
<keyword evidence="3" id="KW-1185">Reference proteome</keyword>
<dbReference type="Proteomes" id="UP000501690">
    <property type="component" value="Linkage Group LG3"/>
</dbReference>
<evidence type="ECO:0000256" key="1">
    <source>
        <dbReference type="SAM" id="MobiDB-lite"/>
    </source>
</evidence>
<dbReference type="PANTHER" id="PTHR35318:SF2">
    <property type="entry name" value="OS08G0138900 PROTEIN"/>
    <property type="match status" value="1"/>
</dbReference>
<dbReference type="PANTHER" id="PTHR35318">
    <property type="entry name" value="BNAA10G08410D PROTEIN"/>
    <property type="match status" value="1"/>
</dbReference>
<reference evidence="2 3" key="1">
    <citation type="submission" date="2019-04" db="EMBL/GenBank/DDBJ databases">
        <title>An improved genome assembly and genetic linkage map for asparagus bean, Vigna unguiculata ssp. sesquipedialis.</title>
        <authorList>
            <person name="Xia Q."/>
            <person name="Zhang R."/>
            <person name="Dong Y."/>
        </authorList>
    </citation>
    <scope>NUCLEOTIDE SEQUENCE [LARGE SCALE GENOMIC DNA]</scope>
    <source>
        <tissue evidence="2">Leaf</tissue>
    </source>
</reference>
<feature type="compositionally biased region" description="Basic residues" evidence="1">
    <location>
        <begin position="88"/>
        <end position="97"/>
    </location>
</feature>
<evidence type="ECO:0000313" key="2">
    <source>
        <dbReference type="EMBL" id="QCD86688.1"/>
    </source>
</evidence>
<sequence>MRFFFEFVSCCGLPTQRTPEPAVLRLEEERSFVPAAAPAVSVRRPHRKRQRMGSAEWRPSLGPISEDGASLAEESPRKNTAASPASNAKKRSTVKVHYRSYSDGSVNLVFI</sequence>
<accession>A0A4D6LDU7</accession>
<proteinExistence type="predicted"/>
<feature type="region of interest" description="Disordered" evidence="1">
    <location>
        <begin position="39"/>
        <end position="97"/>
    </location>
</feature>
<evidence type="ECO:0000313" key="3">
    <source>
        <dbReference type="Proteomes" id="UP000501690"/>
    </source>
</evidence>